<comment type="caution">
    <text evidence="2">The sequence shown here is derived from an EMBL/GenBank/DDBJ whole genome shotgun (WGS) entry which is preliminary data.</text>
</comment>
<dbReference type="Proteomes" id="UP001066276">
    <property type="component" value="Chromosome 10"/>
</dbReference>
<name>A0AAV7M0M0_PLEWA</name>
<dbReference type="EMBL" id="JANPWB010000014">
    <property type="protein sequence ID" value="KAJ1096773.1"/>
    <property type="molecule type" value="Genomic_DNA"/>
</dbReference>
<protein>
    <submittedName>
        <fullName evidence="2">Uncharacterized protein</fullName>
    </submittedName>
</protein>
<dbReference type="AlphaFoldDB" id="A0AAV7M0M0"/>
<evidence type="ECO:0000256" key="1">
    <source>
        <dbReference type="SAM" id="MobiDB-lite"/>
    </source>
</evidence>
<accession>A0AAV7M0M0</accession>
<organism evidence="2 3">
    <name type="scientific">Pleurodeles waltl</name>
    <name type="common">Iberian ribbed newt</name>
    <dbReference type="NCBI Taxonomy" id="8319"/>
    <lineage>
        <taxon>Eukaryota</taxon>
        <taxon>Metazoa</taxon>
        <taxon>Chordata</taxon>
        <taxon>Craniata</taxon>
        <taxon>Vertebrata</taxon>
        <taxon>Euteleostomi</taxon>
        <taxon>Amphibia</taxon>
        <taxon>Batrachia</taxon>
        <taxon>Caudata</taxon>
        <taxon>Salamandroidea</taxon>
        <taxon>Salamandridae</taxon>
        <taxon>Pleurodelinae</taxon>
        <taxon>Pleurodeles</taxon>
    </lineage>
</organism>
<reference evidence="2" key="1">
    <citation type="journal article" date="2022" name="bioRxiv">
        <title>Sequencing and chromosome-scale assembly of the giantPleurodeles waltlgenome.</title>
        <authorList>
            <person name="Brown T."/>
            <person name="Elewa A."/>
            <person name="Iarovenko S."/>
            <person name="Subramanian E."/>
            <person name="Araus A.J."/>
            <person name="Petzold A."/>
            <person name="Susuki M."/>
            <person name="Suzuki K.-i.T."/>
            <person name="Hayashi T."/>
            <person name="Toyoda A."/>
            <person name="Oliveira C."/>
            <person name="Osipova E."/>
            <person name="Leigh N.D."/>
            <person name="Simon A."/>
            <person name="Yun M.H."/>
        </authorList>
    </citation>
    <scope>NUCLEOTIDE SEQUENCE</scope>
    <source>
        <strain evidence="2">20211129_DDA</strain>
        <tissue evidence="2">Liver</tissue>
    </source>
</reference>
<keyword evidence="3" id="KW-1185">Reference proteome</keyword>
<sequence>MERNQKTRVVGTTRWLGPIDVKNLQEPWLWGPEDKDQDGGSHPGACQSPGPGAPELELEEEASPGPAVSQAQALRGMAGWRKGAPAPGPSRDQGPGWSSEHSHAWESSPDPGALPLDWTEGEAQDRGSHPRNPN</sequence>
<feature type="region of interest" description="Disordered" evidence="1">
    <location>
        <begin position="18"/>
        <end position="134"/>
    </location>
</feature>
<evidence type="ECO:0000313" key="3">
    <source>
        <dbReference type="Proteomes" id="UP001066276"/>
    </source>
</evidence>
<proteinExistence type="predicted"/>
<evidence type="ECO:0000313" key="2">
    <source>
        <dbReference type="EMBL" id="KAJ1096773.1"/>
    </source>
</evidence>
<gene>
    <name evidence="2" type="ORF">NDU88_001904</name>
</gene>